<dbReference type="EMBL" id="JARPOI010000004">
    <property type="protein sequence ID" value="KAJ9183328.1"/>
    <property type="molecule type" value="Genomic_DNA"/>
</dbReference>
<feature type="non-terminal residue" evidence="2">
    <location>
        <position position="1"/>
    </location>
</feature>
<keyword evidence="3" id="KW-1185">Reference proteome</keyword>
<sequence>LKKHLTLVAFMGGFHSITASIFLGSILIPLADTMYPRKAILFNQNSHLNNLAYNFFSLTVCRTILKCSSGSSLFLEYTRMSSIKTAIN</sequence>
<proteinExistence type="predicted"/>
<reference evidence="2" key="1">
    <citation type="journal article" date="2023" name="Plant Biotechnol. J.">
        <title>Chromosome-level wild Hevea brasiliensis genome provides new tools for genomic-assisted breeding and valuable loci to elevate rubber yield.</title>
        <authorList>
            <person name="Cheng H."/>
            <person name="Song X."/>
            <person name="Hu Y."/>
            <person name="Wu T."/>
            <person name="Yang Q."/>
            <person name="An Z."/>
            <person name="Feng S."/>
            <person name="Deng Z."/>
            <person name="Wu W."/>
            <person name="Zeng X."/>
            <person name="Tu M."/>
            <person name="Wang X."/>
            <person name="Huang H."/>
        </authorList>
    </citation>
    <scope>NUCLEOTIDE SEQUENCE</scope>
    <source>
        <strain evidence="2">MT/VB/25A 57/8</strain>
    </source>
</reference>
<keyword evidence="1" id="KW-0812">Transmembrane</keyword>
<evidence type="ECO:0000313" key="3">
    <source>
        <dbReference type="Proteomes" id="UP001174677"/>
    </source>
</evidence>
<comment type="caution">
    <text evidence="2">The sequence shown here is derived from an EMBL/GenBank/DDBJ whole genome shotgun (WGS) entry which is preliminary data.</text>
</comment>
<organism evidence="2 3">
    <name type="scientific">Hevea brasiliensis</name>
    <name type="common">Para rubber tree</name>
    <name type="synonym">Siphonia brasiliensis</name>
    <dbReference type="NCBI Taxonomy" id="3981"/>
    <lineage>
        <taxon>Eukaryota</taxon>
        <taxon>Viridiplantae</taxon>
        <taxon>Streptophyta</taxon>
        <taxon>Embryophyta</taxon>
        <taxon>Tracheophyta</taxon>
        <taxon>Spermatophyta</taxon>
        <taxon>Magnoliopsida</taxon>
        <taxon>eudicotyledons</taxon>
        <taxon>Gunneridae</taxon>
        <taxon>Pentapetalae</taxon>
        <taxon>rosids</taxon>
        <taxon>fabids</taxon>
        <taxon>Malpighiales</taxon>
        <taxon>Euphorbiaceae</taxon>
        <taxon>Crotonoideae</taxon>
        <taxon>Micrandreae</taxon>
        <taxon>Hevea</taxon>
    </lineage>
</organism>
<name>A0ABQ9MV97_HEVBR</name>
<dbReference type="Proteomes" id="UP001174677">
    <property type="component" value="Chromosome 4"/>
</dbReference>
<evidence type="ECO:0000256" key="1">
    <source>
        <dbReference type="SAM" id="Phobius"/>
    </source>
</evidence>
<evidence type="ECO:0000313" key="2">
    <source>
        <dbReference type="EMBL" id="KAJ9183328.1"/>
    </source>
</evidence>
<gene>
    <name evidence="2" type="ORF">P3X46_007195</name>
</gene>
<keyword evidence="1" id="KW-0472">Membrane</keyword>
<accession>A0ABQ9MV97</accession>
<feature type="transmembrane region" description="Helical" evidence="1">
    <location>
        <begin position="7"/>
        <end position="31"/>
    </location>
</feature>
<protein>
    <submittedName>
        <fullName evidence="2">Uncharacterized protein</fullName>
    </submittedName>
</protein>
<keyword evidence="1" id="KW-1133">Transmembrane helix</keyword>